<sequence length="1195" mass="134096">MRGLIICCLVALAACQSVRYGESDLSLTRVRLNPKKIYEYKYEGLVNFSLGMPDLAESGVKMSCNVKFSVLEIKASAEVSETAVNIVRGILDFLQVTVKSTQKFYELEEIGIYGKCQSNYTVEELQNNEWNVTKVVDVNNCEEKAAVYRGMATAVPDKTSQQRGQSIVSTVTYVYTVKPTADGGLITEVYSLETQHFSPFNVMGGSFKMQATKKLELLSQTAVEGGTIGPMESRGDLVYKVNAEANIPLMMQNLTNSTLKAVELIKHLAAANNHTINSSTTQDTVKLFQLLRVTPYEGLEEMWKQLKEDPEERRWFLDTIVEISDARILKFLENRFKNANLSANEALQTFLVAINHLKANQELVEMAKRFLNMPFSKSNIYLWHTVVLSYGSLVYKHCAYNTACPASDVKPLLDMAMDALKSGNHEDQILALKALGNAGHPGSIKTIERFLPGVAANYVDLPPRVQSAAVQSMRLIAARDPHRVQENTISLFLQKNLTAEIRMLALMILFDTKPSMELISTVTGHLMEEKDLHVSSFAYSYLQSFTRSKTPDNHFLSTACSDALKILTPKFGRLSYSYSQARRMDWFNDDFLIGPTSEVFMLRNATNIFPTEFMTKGKIYVIGRILQLMEVGFRAETIQQLFGDSIPGFKGDFSFSDIQAVFNVLTKWEDLPDDQPIISAFTRASGQEWFFADINKSLIRSALNVSAGKDTSLWTMMENLQKGYSWRWTKPFLIFEARYFQATTVGLPLEISKYYQSVTGVSVNATAVINPPPSEHLGQLLKSNISLETDGSVGFTKDFWMFYGINTEFFQCGYESITKIPVSAPWNFTANINVAQKKFEFDFPPCNKETEFFSVSSNVYAVSRNIEEPTLPKITPIVRNTTDSNEQTQTSNIWHPKNHSCVESQIYKAEICMESEMRRQYYNEEYPLSYFLGYTEMAVKLVPAKKSRPVDRIHLEVNAGPSTHLMNARQLLETLRSFSQDAAQRVAVSSDSATRGTRRSSRDVVTDGLDSTPEALFNVKLFALSGDQKPEGFDAIMYNSSEGNSRNAELIISQVGEDVNWKMCVDMAMSNGVETKANISWGAECQTYELWMEAAVNPSSARPAFNGTVHWIRIPEYLEEYGSRIESYVPHVALLLGFDQENEVNAHQEVSASVVAASADGFDVKIRFPKYTVHREAVPFPLVASSSFNASGTQP</sequence>
<dbReference type="FunFam" id="2.20.80.10:FF:000001">
    <property type="entry name" value="Vitellogenin 7"/>
    <property type="match status" value="1"/>
</dbReference>
<evidence type="ECO:0000256" key="8">
    <source>
        <dbReference type="SAM" id="SignalP"/>
    </source>
</evidence>
<dbReference type="InterPro" id="IPR015255">
    <property type="entry name" value="Vitellinogen_open_b-sht"/>
</dbReference>
<dbReference type="InterPro" id="IPR015816">
    <property type="entry name" value="Vitellinogen_b-sht_N"/>
</dbReference>
<dbReference type="SMART" id="SM00638">
    <property type="entry name" value="LPD_N"/>
    <property type="match status" value="1"/>
</dbReference>
<feature type="domain" description="Vitellogenin" evidence="9">
    <location>
        <begin position="1"/>
        <end position="613"/>
    </location>
</feature>
<dbReference type="InterPro" id="IPR015817">
    <property type="entry name" value="Vitellinogen_open_b-sht_sub1"/>
</dbReference>
<name>A0A3Q1FFN6_9TELE</name>
<dbReference type="GO" id="GO:0071391">
    <property type="term" value="P:cellular response to estrogen stimulus"/>
    <property type="evidence" value="ECO:0007669"/>
    <property type="project" value="TreeGrafter"/>
</dbReference>
<dbReference type="Gene3D" id="1.25.10.20">
    <property type="entry name" value="Vitellinogen, superhelical"/>
    <property type="match status" value="1"/>
</dbReference>
<dbReference type="PROSITE" id="PS51257">
    <property type="entry name" value="PROKAR_LIPOPROTEIN"/>
    <property type="match status" value="1"/>
</dbReference>
<dbReference type="PROSITE" id="PS51211">
    <property type="entry name" value="VITELLOGENIN"/>
    <property type="match status" value="1"/>
</dbReference>
<dbReference type="GO" id="GO:0005319">
    <property type="term" value="F:lipid transporter activity"/>
    <property type="evidence" value="ECO:0007669"/>
    <property type="project" value="InterPro"/>
</dbReference>
<comment type="caution">
    <text evidence="6">Lacks conserved residue(s) required for the propagation of feature annotation.</text>
</comment>
<evidence type="ECO:0000256" key="7">
    <source>
        <dbReference type="SAM" id="MobiDB-lite"/>
    </source>
</evidence>
<feature type="region of interest" description="Disordered" evidence="7">
    <location>
        <begin position="987"/>
        <end position="1007"/>
    </location>
</feature>
<dbReference type="SUPFAM" id="SSF48431">
    <property type="entry name" value="Lipovitellin-phosvitin complex, superhelical domain"/>
    <property type="match status" value="1"/>
</dbReference>
<keyword evidence="4" id="KW-1015">Disulfide bond</keyword>
<dbReference type="InterPro" id="IPR015258">
    <property type="entry name" value="Vitellinogen_b-sht_shell"/>
</dbReference>
<protein>
    <submittedName>
        <fullName evidence="10">Vitellogenin 3, phosvitinless</fullName>
    </submittedName>
</protein>
<feature type="signal peptide" evidence="8">
    <location>
        <begin position="1"/>
        <end position="15"/>
    </location>
</feature>
<keyword evidence="3" id="KW-0758">Storage protein</keyword>
<dbReference type="Pfam" id="PF09175">
    <property type="entry name" value="Vit_b-sht_shell"/>
    <property type="match status" value="1"/>
</dbReference>
<dbReference type="Pfam" id="PF09172">
    <property type="entry name" value="Vit_open_b-sht"/>
    <property type="match status" value="1"/>
</dbReference>
<dbReference type="Ensembl" id="ENSAPOT00000023209.1">
    <property type="protein sequence ID" value="ENSAPOP00000014702.1"/>
    <property type="gene ID" value="ENSAPOG00000017734.1"/>
</dbReference>
<dbReference type="Pfam" id="PF01347">
    <property type="entry name" value="Vitellogenin_N"/>
    <property type="match status" value="1"/>
</dbReference>
<reference evidence="10" key="1">
    <citation type="submission" date="2025-08" db="UniProtKB">
        <authorList>
            <consortium name="Ensembl"/>
        </authorList>
    </citation>
    <scope>IDENTIFICATION</scope>
</reference>
<dbReference type="InterPro" id="IPR011030">
    <property type="entry name" value="Lipovitellin_superhlx_dom"/>
</dbReference>
<dbReference type="Gene3D" id="2.30.230.10">
    <property type="entry name" value="Lipovitellin, beta-sheet shell regions, chain A"/>
    <property type="match status" value="1"/>
</dbReference>
<feature type="chain" id="PRO_5018621069" evidence="8">
    <location>
        <begin position="16"/>
        <end position="1195"/>
    </location>
</feature>
<evidence type="ECO:0000256" key="6">
    <source>
        <dbReference type="PROSITE-ProRule" id="PRU00557"/>
    </source>
</evidence>
<evidence type="ECO:0000256" key="4">
    <source>
        <dbReference type="ARBA" id="ARBA00023157"/>
    </source>
</evidence>
<evidence type="ECO:0000256" key="1">
    <source>
        <dbReference type="ARBA" id="ARBA00022553"/>
    </source>
</evidence>
<reference evidence="10" key="2">
    <citation type="submission" date="2025-09" db="UniProtKB">
        <authorList>
            <consortium name="Ensembl"/>
        </authorList>
    </citation>
    <scope>IDENTIFICATION</scope>
</reference>
<dbReference type="GO" id="GO:0045735">
    <property type="term" value="F:nutrient reservoir activity"/>
    <property type="evidence" value="ECO:0007669"/>
    <property type="project" value="UniProtKB-KW"/>
</dbReference>
<dbReference type="Proteomes" id="UP000257200">
    <property type="component" value="Unplaced"/>
</dbReference>
<evidence type="ECO:0000256" key="3">
    <source>
        <dbReference type="ARBA" id="ARBA00022761"/>
    </source>
</evidence>
<dbReference type="InterPro" id="IPR015819">
    <property type="entry name" value="Lipid_transp_b-sht_shell"/>
</dbReference>
<organism evidence="10 11">
    <name type="scientific">Acanthochromis polyacanthus</name>
    <name type="common">spiny chromis</name>
    <dbReference type="NCBI Taxonomy" id="80966"/>
    <lineage>
        <taxon>Eukaryota</taxon>
        <taxon>Metazoa</taxon>
        <taxon>Chordata</taxon>
        <taxon>Craniata</taxon>
        <taxon>Vertebrata</taxon>
        <taxon>Euteleostomi</taxon>
        <taxon>Actinopterygii</taxon>
        <taxon>Neopterygii</taxon>
        <taxon>Teleostei</taxon>
        <taxon>Neoteleostei</taxon>
        <taxon>Acanthomorphata</taxon>
        <taxon>Ovalentaria</taxon>
        <taxon>Pomacentridae</taxon>
        <taxon>Acanthochromis</taxon>
    </lineage>
</organism>
<dbReference type="SUPFAM" id="SSF56968">
    <property type="entry name" value="Lipovitellin-phosvitin complex, beta-sheet shell regions"/>
    <property type="match status" value="3"/>
</dbReference>
<proteinExistence type="predicted"/>
<accession>A0A3Q1FFN6</accession>
<evidence type="ECO:0000256" key="5">
    <source>
        <dbReference type="ARBA" id="ARBA00023180"/>
    </source>
</evidence>
<dbReference type="PANTHER" id="PTHR23345">
    <property type="entry name" value="VITELLOGENIN-RELATED"/>
    <property type="match status" value="1"/>
</dbReference>
<evidence type="ECO:0000313" key="10">
    <source>
        <dbReference type="Ensembl" id="ENSAPOP00000014702.1"/>
    </source>
</evidence>
<dbReference type="InterPro" id="IPR001747">
    <property type="entry name" value="Vitellogenin_N"/>
</dbReference>
<dbReference type="AlphaFoldDB" id="A0A3Q1FFN6"/>
<keyword evidence="2 8" id="KW-0732">Signal</keyword>
<dbReference type="GO" id="GO:0032355">
    <property type="term" value="P:response to estradiol"/>
    <property type="evidence" value="ECO:0007669"/>
    <property type="project" value="TreeGrafter"/>
</dbReference>
<evidence type="ECO:0000259" key="9">
    <source>
        <dbReference type="PROSITE" id="PS51211"/>
    </source>
</evidence>
<keyword evidence="11" id="KW-1185">Reference proteome</keyword>
<dbReference type="PANTHER" id="PTHR23345:SF29">
    <property type="entry name" value="VITELLOGENIN 3, PHOSVITINLESS"/>
    <property type="match status" value="1"/>
</dbReference>
<evidence type="ECO:0000313" key="11">
    <source>
        <dbReference type="Proteomes" id="UP000257200"/>
    </source>
</evidence>
<dbReference type="GeneTree" id="ENSGT00530000064273"/>
<dbReference type="InterPro" id="IPR037088">
    <property type="entry name" value="Vitellinogen_b-sht_shell_sf"/>
</dbReference>
<dbReference type="InterPro" id="IPR050733">
    <property type="entry name" value="Vitellogenin/Apolipophorin"/>
</dbReference>
<keyword evidence="1" id="KW-0597">Phosphoprotein</keyword>
<dbReference type="Gene3D" id="2.20.90.10">
    <property type="entry name" value="Vitellinogen, beta-sheet shell domain"/>
    <property type="match status" value="1"/>
</dbReference>
<dbReference type="Gene3D" id="2.20.80.10">
    <property type="entry name" value="Lipovitellin-phosvitin complex, chain A, domain 4"/>
    <property type="match status" value="1"/>
</dbReference>
<dbReference type="SMART" id="SM01170">
    <property type="entry name" value="DUF1944"/>
    <property type="match status" value="1"/>
</dbReference>
<dbReference type="SMART" id="SM01169">
    <property type="entry name" value="DUF1943"/>
    <property type="match status" value="1"/>
</dbReference>
<evidence type="ECO:0000256" key="2">
    <source>
        <dbReference type="ARBA" id="ARBA00022729"/>
    </source>
</evidence>
<dbReference type="Gene3D" id="2.20.50.20">
    <property type="entry name" value="Lipovitellin. Chain A, domain 3"/>
    <property type="match status" value="1"/>
</dbReference>
<keyword evidence="5" id="KW-0325">Glycoprotein</keyword>